<name>A0A853J888_9GAMM</name>
<dbReference type="AlphaFoldDB" id="A0A853J888"/>
<protein>
    <submittedName>
        <fullName evidence="5">Glycosyltransferase</fullName>
    </submittedName>
</protein>
<dbReference type="Pfam" id="PF00534">
    <property type="entry name" value="Glycos_transf_1"/>
    <property type="match status" value="1"/>
</dbReference>
<evidence type="ECO:0000259" key="3">
    <source>
        <dbReference type="Pfam" id="PF00534"/>
    </source>
</evidence>
<evidence type="ECO:0000313" key="5">
    <source>
        <dbReference type="EMBL" id="NZA25323.1"/>
    </source>
</evidence>
<comment type="caution">
    <text evidence="5">The sequence shown here is derived from an EMBL/GenBank/DDBJ whole genome shotgun (WGS) entry which is preliminary data.</text>
</comment>
<feature type="domain" description="Glycosyltransferase subfamily 4-like N-terminal" evidence="4">
    <location>
        <begin position="432"/>
        <end position="611"/>
    </location>
</feature>
<feature type="region of interest" description="Disordered" evidence="2">
    <location>
        <begin position="832"/>
        <end position="854"/>
    </location>
</feature>
<dbReference type="PANTHER" id="PTHR45947:SF3">
    <property type="entry name" value="SULFOQUINOVOSYL TRANSFERASE SQD2"/>
    <property type="match status" value="1"/>
</dbReference>
<dbReference type="InterPro" id="IPR028098">
    <property type="entry name" value="Glyco_trans_4-like_N"/>
</dbReference>
<organism evidence="5 6">
    <name type="scientific">Luteimonas salinisoli</name>
    <dbReference type="NCBI Taxonomy" id="2752307"/>
    <lineage>
        <taxon>Bacteria</taxon>
        <taxon>Pseudomonadati</taxon>
        <taxon>Pseudomonadota</taxon>
        <taxon>Gammaproteobacteria</taxon>
        <taxon>Lysobacterales</taxon>
        <taxon>Lysobacteraceae</taxon>
        <taxon>Luteimonas</taxon>
    </lineage>
</organism>
<feature type="coiled-coil region" evidence="1">
    <location>
        <begin position="196"/>
        <end position="223"/>
    </location>
</feature>
<reference evidence="5 6" key="1">
    <citation type="submission" date="2020-07" db="EMBL/GenBank/DDBJ databases">
        <title>Luteimonas sp. SJ-92.</title>
        <authorList>
            <person name="Huang X.-X."/>
            <person name="Xu L."/>
            <person name="Sun J.-Q."/>
        </authorList>
    </citation>
    <scope>NUCLEOTIDE SEQUENCE [LARGE SCALE GENOMIC DNA]</scope>
    <source>
        <strain evidence="5 6">SJ-92</strain>
    </source>
</reference>
<feature type="domain" description="Glycosyl transferase family 1" evidence="3">
    <location>
        <begin position="627"/>
        <end position="805"/>
    </location>
</feature>
<keyword evidence="5" id="KW-0808">Transferase</keyword>
<dbReference type="RefSeq" id="WP_180677129.1">
    <property type="nucleotide sequence ID" value="NZ_JACCKA010000024.1"/>
</dbReference>
<evidence type="ECO:0000256" key="1">
    <source>
        <dbReference type="SAM" id="Coils"/>
    </source>
</evidence>
<dbReference type="PANTHER" id="PTHR45947">
    <property type="entry name" value="SULFOQUINOVOSYL TRANSFERASE SQD2"/>
    <property type="match status" value="1"/>
</dbReference>
<dbReference type="EMBL" id="JACCKA010000024">
    <property type="protein sequence ID" value="NZA25323.1"/>
    <property type="molecule type" value="Genomic_DNA"/>
</dbReference>
<evidence type="ECO:0000259" key="4">
    <source>
        <dbReference type="Pfam" id="PF13579"/>
    </source>
</evidence>
<evidence type="ECO:0000256" key="2">
    <source>
        <dbReference type="SAM" id="MobiDB-lite"/>
    </source>
</evidence>
<dbReference type="Gene3D" id="3.40.50.2000">
    <property type="entry name" value="Glycogen Phosphorylase B"/>
    <property type="match status" value="2"/>
</dbReference>
<dbReference type="InterPro" id="IPR050194">
    <property type="entry name" value="Glycosyltransferase_grp1"/>
</dbReference>
<keyword evidence="6" id="KW-1185">Reference proteome</keyword>
<dbReference type="InterPro" id="IPR001296">
    <property type="entry name" value="Glyco_trans_1"/>
</dbReference>
<sequence length="854" mass="94356">MQSMDEHGWARIRWTRDELLECDRVLIIGHETAALAALLVREGLAVSALETDRQSIHLFHAVLDREELASDSCAVEPFSDGALHSALAEHRPDAVAIVEEHGGDMRSLLASIFDEPARIERLVVVIPFGLTDSRSGSSLYPRGIVAKVPPTWSVSMDVNDGHLRVVATKGMALGRPDTFDLLEVTESGATEEHERRRLVERELQDTREALQDAEKLAEELRTSTSFRLGQALVTALRSPREFLALPISILRIVRGRQQRNLEQASKPKARAGLSEWEKERLRSRARHAIDGGADAVIAAVDESLPEAPDSLKAFAYLVAAQACNAAGRHDLEFEIANRALELNRSIGMLRGFLHVALRCRQMEAASEVLREIHAAERAGNQIAKRFLANFREASSYKIAALEAIPPRLEYASTLADGRFAYILHNSLPYSSGGYATRSHGVATGLRGVGVEVICLTRPGFPLDMKRELAPVDVAAVDVIDGVPYQRINEPLRANISEYRYVLAAANRLEAELARLGVSYVQAASNYVTGLPALIAARRLGVPFFYEVRGLWEITRMSRDEEFAKSISFDVQRHLEGTLAREADHVFTLTEPMREELIDRGVDPERISLLPNSVDAKRFVPVPRDDALARQLGLPEGVPVIGYVGTFVIYEGLEHLAEACVELHRQGRNFRLLLVGNENASGQGRGPITEEILRICMEGGIEDKLILPGRIPHEQVESYYSLIDICPFPRKPWPVCEMVSPMKPLEALAMEKAVVVSSVRALAEMVEDDVTGVVFEKGNTASLATAIDGLMADPERRRRLGRNGREFVVRERSWTQVAERILAVKHGFDSLREHEAGGMGGRGEGTESPMPAATE</sequence>
<dbReference type="GO" id="GO:0016758">
    <property type="term" value="F:hexosyltransferase activity"/>
    <property type="evidence" value="ECO:0007669"/>
    <property type="project" value="TreeGrafter"/>
</dbReference>
<gene>
    <name evidence="5" type="ORF">H0E84_02920</name>
</gene>
<dbReference type="Pfam" id="PF13579">
    <property type="entry name" value="Glyco_trans_4_4"/>
    <property type="match status" value="1"/>
</dbReference>
<evidence type="ECO:0000313" key="6">
    <source>
        <dbReference type="Proteomes" id="UP000578091"/>
    </source>
</evidence>
<keyword evidence="1" id="KW-0175">Coiled coil</keyword>
<dbReference type="Proteomes" id="UP000578091">
    <property type="component" value="Unassembled WGS sequence"/>
</dbReference>
<dbReference type="SUPFAM" id="SSF53756">
    <property type="entry name" value="UDP-Glycosyltransferase/glycogen phosphorylase"/>
    <property type="match status" value="1"/>
</dbReference>
<proteinExistence type="predicted"/>
<accession>A0A853J888</accession>
<dbReference type="CDD" id="cd03794">
    <property type="entry name" value="GT4_WbuB-like"/>
    <property type="match status" value="1"/>
</dbReference>